<evidence type="ECO:0000313" key="2">
    <source>
        <dbReference type="EMBL" id="CEK84920.1"/>
    </source>
</evidence>
<feature type="region of interest" description="Disordered" evidence="1">
    <location>
        <begin position="47"/>
        <end position="69"/>
    </location>
</feature>
<dbReference type="EMBL" id="HACG01038055">
    <property type="protein sequence ID" value="CEK84920.1"/>
    <property type="molecule type" value="Transcribed_RNA"/>
</dbReference>
<evidence type="ECO:0000256" key="1">
    <source>
        <dbReference type="SAM" id="MobiDB-lite"/>
    </source>
</evidence>
<organism evidence="2">
    <name type="scientific">Arion vulgaris</name>
    <dbReference type="NCBI Taxonomy" id="1028688"/>
    <lineage>
        <taxon>Eukaryota</taxon>
        <taxon>Metazoa</taxon>
        <taxon>Spiralia</taxon>
        <taxon>Lophotrochozoa</taxon>
        <taxon>Mollusca</taxon>
        <taxon>Gastropoda</taxon>
        <taxon>Heterobranchia</taxon>
        <taxon>Euthyneura</taxon>
        <taxon>Panpulmonata</taxon>
        <taxon>Eupulmonata</taxon>
        <taxon>Stylommatophora</taxon>
        <taxon>Helicina</taxon>
        <taxon>Arionoidea</taxon>
        <taxon>Arionidae</taxon>
        <taxon>Arion</taxon>
    </lineage>
</organism>
<name>A0A0B7AYH2_9EUPU</name>
<feature type="non-terminal residue" evidence="2">
    <location>
        <position position="1"/>
    </location>
</feature>
<reference evidence="2" key="1">
    <citation type="submission" date="2014-12" db="EMBL/GenBank/DDBJ databases">
        <title>Insight into the proteome of Arion vulgaris.</title>
        <authorList>
            <person name="Aradska J."/>
            <person name="Bulat T."/>
            <person name="Smidak R."/>
            <person name="Sarate P."/>
            <person name="Gangsoo J."/>
            <person name="Sialana F."/>
            <person name="Bilban M."/>
            <person name="Lubec G."/>
        </authorList>
    </citation>
    <scope>NUCLEOTIDE SEQUENCE</scope>
    <source>
        <tissue evidence="2">Skin</tissue>
    </source>
</reference>
<proteinExistence type="predicted"/>
<gene>
    <name evidence="2" type="primary">ORF145242</name>
</gene>
<feature type="compositionally biased region" description="Polar residues" evidence="1">
    <location>
        <begin position="60"/>
        <end position="69"/>
    </location>
</feature>
<protein>
    <submittedName>
        <fullName evidence="2">Uncharacterized protein</fullName>
    </submittedName>
</protein>
<dbReference type="AlphaFoldDB" id="A0A0B7AYH2"/>
<accession>A0A0B7AYH2</accession>
<sequence length="69" mass="7687">IIVNTPKTMIFPKFVSDSTKKNKHEPPLLGSVIGYDRGAGSNIKSRQKGMNRIHDPSDVQEISPNNIRI</sequence>